<dbReference type="RefSeq" id="WP_150811474.1">
    <property type="nucleotide sequence ID" value="NZ_CABPSR010000034.1"/>
</dbReference>
<dbReference type="Gene3D" id="3.80.10.10">
    <property type="entry name" value="Ribonuclease Inhibitor"/>
    <property type="match status" value="1"/>
</dbReference>
<evidence type="ECO:0000256" key="1">
    <source>
        <dbReference type="SAM" id="MobiDB-lite"/>
    </source>
</evidence>
<name>A0A5E5BKJ4_9BURK</name>
<evidence type="ECO:0000313" key="2">
    <source>
        <dbReference type="EMBL" id="VVE85786.1"/>
    </source>
</evidence>
<reference evidence="2 3" key="1">
    <citation type="submission" date="2019-08" db="EMBL/GenBank/DDBJ databases">
        <authorList>
            <person name="Peeters C."/>
        </authorList>
    </citation>
    <scope>NUCLEOTIDE SEQUENCE [LARGE SCALE GENOMIC DNA]</scope>
    <source>
        <strain evidence="2 3">LMG 31121</strain>
    </source>
</reference>
<proteinExistence type="predicted"/>
<organism evidence="2 3">
    <name type="scientific">Pandoraea sputorum</name>
    <dbReference type="NCBI Taxonomy" id="93222"/>
    <lineage>
        <taxon>Bacteria</taxon>
        <taxon>Pseudomonadati</taxon>
        <taxon>Pseudomonadota</taxon>
        <taxon>Betaproteobacteria</taxon>
        <taxon>Burkholderiales</taxon>
        <taxon>Burkholderiaceae</taxon>
        <taxon>Pandoraea</taxon>
    </lineage>
</organism>
<dbReference type="InterPro" id="IPR032675">
    <property type="entry name" value="LRR_dom_sf"/>
</dbReference>
<accession>A0A5E5BKJ4</accession>
<dbReference type="Proteomes" id="UP000335538">
    <property type="component" value="Unassembled WGS sequence"/>
</dbReference>
<dbReference type="EMBL" id="CABPSR010000034">
    <property type="protein sequence ID" value="VVE85786.1"/>
    <property type="molecule type" value="Genomic_DNA"/>
</dbReference>
<dbReference type="SUPFAM" id="SSF52047">
    <property type="entry name" value="RNI-like"/>
    <property type="match status" value="1"/>
</dbReference>
<dbReference type="AlphaFoldDB" id="A0A5E5BKJ4"/>
<sequence length="398" mass="44037">MKILTIGTKYWIGDLKPPTVVGADKPKNQPSEALVRDHEKQPSVGQTSAPLEPMKPIPHRVGSALCPLSDKGRETLNLRSELRKLDIFDVRVGVRGQHFVRDRTLAKLVFLKTTHSPLYSLGATLPGCGLSPRHLKEISTLLGKHKHSLDRVALVMPKSGYGNFFVDGNVSQYTESRANMAPLFNGLTLLRNLKTLKLNLNASAFLEFDQSLTALAKAVRHMPKLRDLSLGISRNSFPDKVMGEFFYNLTYQDELETLALNISRSGGIVGTTLCDAWVHVSKIESLKKLTLDVSRIDKFDDKVVDHLGLALLGLKELKELNLKINATRCTTEGIEIMLSAARELKQLGRLTIHAAGCGAVDHHRAKQLFTEFAERPGVVANINFVGDKLEFGLRGPHE</sequence>
<feature type="region of interest" description="Disordered" evidence="1">
    <location>
        <begin position="19"/>
        <end position="56"/>
    </location>
</feature>
<evidence type="ECO:0008006" key="4">
    <source>
        <dbReference type="Google" id="ProtNLM"/>
    </source>
</evidence>
<protein>
    <recommendedName>
        <fullName evidence="4">Ran GTPase-activating protein (RanGAP) involved in mRNA processing and transport</fullName>
    </recommendedName>
</protein>
<evidence type="ECO:0000313" key="3">
    <source>
        <dbReference type="Proteomes" id="UP000335538"/>
    </source>
</evidence>
<gene>
    <name evidence="2" type="ORF">PSP31121_05418</name>
</gene>